<keyword evidence="1" id="KW-0808">Transferase</keyword>
<evidence type="ECO:0000313" key="2">
    <source>
        <dbReference type="Proteomes" id="UP000008229"/>
    </source>
</evidence>
<dbReference type="KEGG" id="cwo:Cwoe_2883"/>
<dbReference type="eggNOG" id="COG0110">
    <property type="taxonomic scope" value="Bacteria"/>
</dbReference>
<reference evidence="2" key="2">
    <citation type="submission" date="2010-01" db="EMBL/GenBank/DDBJ databases">
        <title>The complete genome of Conexibacter woesei DSM 14684.</title>
        <authorList>
            <consortium name="US DOE Joint Genome Institute (JGI-PGF)"/>
            <person name="Lucas S."/>
            <person name="Copeland A."/>
            <person name="Lapidus A."/>
            <person name="Glavina del Rio T."/>
            <person name="Dalin E."/>
            <person name="Tice H."/>
            <person name="Bruce D."/>
            <person name="Goodwin L."/>
            <person name="Pitluck S."/>
            <person name="Kyrpides N."/>
            <person name="Mavromatis K."/>
            <person name="Ivanova N."/>
            <person name="Mikhailova N."/>
            <person name="Chertkov O."/>
            <person name="Brettin T."/>
            <person name="Detter J.C."/>
            <person name="Han C."/>
            <person name="Larimer F."/>
            <person name="Land M."/>
            <person name="Hauser L."/>
            <person name="Markowitz V."/>
            <person name="Cheng J.-F."/>
            <person name="Hugenholtz P."/>
            <person name="Woyke T."/>
            <person name="Wu D."/>
            <person name="Pukall R."/>
            <person name="Steenblock K."/>
            <person name="Schneider S."/>
            <person name="Klenk H.-P."/>
            <person name="Eisen J.A."/>
        </authorList>
    </citation>
    <scope>NUCLEOTIDE SEQUENCE [LARGE SCALE GENOMIC DNA]</scope>
    <source>
        <strain evidence="2">DSM 14684 / CIP 108061 / JCM 11494 / NBRC 100937 / ID131577</strain>
    </source>
</reference>
<dbReference type="RefSeq" id="WP_012934353.1">
    <property type="nucleotide sequence ID" value="NC_013739.1"/>
</dbReference>
<reference evidence="1 2" key="1">
    <citation type="journal article" date="2010" name="Stand. Genomic Sci.">
        <title>Complete genome sequence of Conexibacter woesei type strain (ID131577).</title>
        <authorList>
            <person name="Pukall R."/>
            <person name="Lapidus A."/>
            <person name="Glavina Del Rio T."/>
            <person name="Copeland A."/>
            <person name="Tice H."/>
            <person name="Cheng J.-F."/>
            <person name="Lucas S."/>
            <person name="Chen F."/>
            <person name="Nolan M."/>
            <person name="Bruce D."/>
            <person name="Goodwin L."/>
            <person name="Pitluck S."/>
            <person name="Mavromatis K."/>
            <person name="Ivanova N."/>
            <person name="Ovchinnikova G."/>
            <person name="Pati A."/>
            <person name="Chen A."/>
            <person name="Palaniappan K."/>
            <person name="Land M."/>
            <person name="Hauser L."/>
            <person name="Chang Y.-J."/>
            <person name="Jeffries C.D."/>
            <person name="Chain P."/>
            <person name="Meincke L."/>
            <person name="Sims D."/>
            <person name="Brettin T."/>
            <person name="Detter J.C."/>
            <person name="Rohde M."/>
            <person name="Goeker M."/>
            <person name="Bristow J."/>
            <person name="Eisen J.A."/>
            <person name="Markowitz V."/>
            <person name="Kyrpides N.C."/>
            <person name="Klenk H.-P."/>
            <person name="Hugenholtz P."/>
        </authorList>
    </citation>
    <scope>NUCLEOTIDE SEQUENCE [LARGE SCALE GENOMIC DNA]</scope>
    <source>
        <strain evidence="2">DSM 14684 / CIP 108061 / JCM 11494 / NBRC 100937 / ID131577</strain>
    </source>
</reference>
<dbReference type="OrthoDB" id="2643438at2"/>
<dbReference type="PANTHER" id="PTHR23416:SF78">
    <property type="entry name" value="LIPOPOLYSACCHARIDE BIOSYNTHESIS O-ACETYL TRANSFERASE WBBJ-RELATED"/>
    <property type="match status" value="1"/>
</dbReference>
<dbReference type="CDD" id="cd04647">
    <property type="entry name" value="LbH_MAT_like"/>
    <property type="match status" value="1"/>
</dbReference>
<dbReference type="InterPro" id="IPR001451">
    <property type="entry name" value="Hexapep"/>
</dbReference>
<dbReference type="Pfam" id="PF00132">
    <property type="entry name" value="Hexapep"/>
    <property type="match status" value="1"/>
</dbReference>
<dbReference type="SUPFAM" id="SSF51161">
    <property type="entry name" value="Trimeric LpxA-like enzymes"/>
    <property type="match status" value="1"/>
</dbReference>
<dbReference type="HOGENOM" id="CLU_051638_3_4_11"/>
<gene>
    <name evidence="1" type="ordered locus">Cwoe_2883</name>
</gene>
<dbReference type="PANTHER" id="PTHR23416">
    <property type="entry name" value="SIALIC ACID SYNTHASE-RELATED"/>
    <property type="match status" value="1"/>
</dbReference>
<name>D3FAY9_CONWI</name>
<organism evidence="1 2">
    <name type="scientific">Conexibacter woesei (strain DSM 14684 / CCUG 47730 / CIP 108061 / JCM 11494 / NBRC 100937 / ID131577)</name>
    <dbReference type="NCBI Taxonomy" id="469383"/>
    <lineage>
        <taxon>Bacteria</taxon>
        <taxon>Bacillati</taxon>
        <taxon>Actinomycetota</taxon>
        <taxon>Thermoleophilia</taxon>
        <taxon>Solirubrobacterales</taxon>
        <taxon>Conexibacteraceae</taxon>
        <taxon>Conexibacter</taxon>
    </lineage>
</organism>
<dbReference type="AlphaFoldDB" id="D3FAY9"/>
<dbReference type="STRING" id="469383.Cwoe_2883"/>
<keyword evidence="2" id="KW-1185">Reference proteome</keyword>
<dbReference type="InterPro" id="IPR011004">
    <property type="entry name" value="Trimer_LpxA-like_sf"/>
</dbReference>
<dbReference type="Gene3D" id="2.160.10.10">
    <property type="entry name" value="Hexapeptide repeat proteins"/>
    <property type="match status" value="1"/>
</dbReference>
<protein>
    <submittedName>
        <fullName evidence="1">Acetyltransferase (Isoleucine patch superfamily)-like protein</fullName>
    </submittedName>
</protein>
<proteinExistence type="predicted"/>
<dbReference type="EMBL" id="CP001854">
    <property type="protein sequence ID" value="ADB51302.1"/>
    <property type="molecule type" value="Genomic_DNA"/>
</dbReference>
<dbReference type="GO" id="GO:0016740">
    <property type="term" value="F:transferase activity"/>
    <property type="evidence" value="ECO:0007669"/>
    <property type="project" value="UniProtKB-KW"/>
</dbReference>
<dbReference type="Proteomes" id="UP000008229">
    <property type="component" value="Chromosome"/>
</dbReference>
<sequence length="199" mass="22031">MNDLARQARLWAQKWRWYQRNELPWNRARIHWHLLRREAFARWPLHGDVLEAFEQGRLEVGAGAMFEPGVWLTAPGEARIRIGAGTFLNLGVMVAALELVEIGDHCMFANGCFVTDGNHRFDDPAKPVPWQGFTTKGPTRIGDNVWCGANVVITSGVTIGERAVIGANSVVTSDIPAFSIAAGAPARVLKSIEYDAPQR</sequence>
<dbReference type="InterPro" id="IPR051159">
    <property type="entry name" value="Hexapeptide_acetyltransf"/>
</dbReference>
<accession>D3FAY9</accession>
<evidence type="ECO:0000313" key="1">
    <source>
        <dbReference type="EMBL" id="ADB51302.1"/>
    </source>
</evidence>